<evidence type="ECO:0000256" key="1">
    <source>
        <dbReference type="SAM" id="Phobius"/>
    </source>
</evidence>
<evidence type="ECO:0000313" key="3">
    <source>
        <dbReference type="Proteomes" id="UP000215914"/>
    </source>
</evidence>
<keyword evidence="1" id="KW-1133">Transmembrane helix</keyword>
<organism evidence="2 3">
    <name type="scientific">Helianthus annuus</name>
    <name type="common">Common sunflower</name>
    <dbReference type="NCBI Taxonomy" id="4232"/>
    <lineage>
        <taxon>Eukaryota</taxon>
        <taxon>Viridiplantae</taxon>
        <taxon>Streptophyta</taxon>
        <taxon>Embryophyta</taxon>
        <taxon>Tracheophyta</taxon>
        <taxon>Spermatophyta</taxon>
        <taxon>Magnoliopsida</taxon>
        <taxon>eudicotyledons</taxon>
        <taxon>Gunneridae</taxon>
        <taxon>Pentapetalae</taxon>
        <taxon>asterids</taxon>
        <taxon>campanulids</taxon>
        <taxon>Asterales</taxon>
        <taxon>Asteraceae</taxon>
        <taxon>Asteroideae</taxon>
        <taxon>Heliantheae alliance</taxon>
        <taxon>Heliantheae</taxon>
        <taxon>Helianthus</taxon>
    </lineage>
</organism>
<dbReference type="Proteomes" id="UP000215914">
    <property type="component" value="Unassembled WGS sequence"/>
</dbReference>
<evidence type="ECO:0000313" key="2">
    <source>
        <dbReference type="EMBL" id="KAF5808117.1"/>
    </source>
</evidence>
<sequence length="65" mass="7351">MALFDTLSSQVNQWFIIGPSSSFIRCYGFDCCIVSVLVVLLGWVSDLGWFNQDRQAILDGDNLFE</sequence>
<reference evidence="2" key="1">
    <citation type="journal article" date="2017" name="Nature">
        <title>The sunflower genome provides insights into oil metabolism, flowering and Asterid evolution.</title>
        <authorList>
            <person name="Badouin H."/>
            <person name="Gouzy J."/>
            <person name="Grassa C.J."/>
            <person name="Murat F."/>
            <person name="Staton S.E."/>
            <person name="Cottret L."/>
            <person name="Lelandais-Briere C."/>
            <person name="Owens G.L."/>
            <person name="Carrere S."/>
            <person name="Mayjonade B."/>
            <person name="Legrand L."/>
            <person name="Gill N."/>
            <person name="Kane N.C."/>
            <person name="Bowers J.E."/>
            <person name="Hubner S."/>
            <person name="Bellec A."/>
            <person name="Berard A."/>
            <person name="Berges H."/>
            <person name="Blanchet N."/>
            <person name="Boniface M.C."/>
            <person name="Brunel D."/>
            <person name="Catrice O."/>
            <person name="Chaidir N."/>
            <person name="Claudel C."/>
            <person name="Donnadieu C."/>
            <person name="Faraut T."/>
            <person name="Fievet G."/>
            <person name="Helmstetter N."/>
            <person name="King M."/>
            <person name="Knapp S.J."/>
            <person name="Lai Z."/>
            <person name="Le Paslier M.C."/>
            <person name="Lippi Y."/>
            <person name="Lorenzon L."/>
            <person name="Mandel J.R."/>
            <person name="Marage G."/>
            <person name="Marchand G."/>
            <person name="Marquand E."/>
            <person name="Bret-Mestries E."/>
            <person name="Morien E."/>
            <person name="Nambeesan S."/>
            <person name="Nguyen T."/>
            <person name="Pegot-Espagnet P."/>
            <person name="Pouilly N."/>
            <person name="Raftis F."/>
            <person name="Sallet E."/>
            <person name="Schiex T."/>
            <person name="Thomas J."/>
            <person name="Vandecasteele C."/>
            <person name="Vares D."/>
            <person name="Vear F."/>
            <person name="Vautrin S."/>
            <person name="Crespi M."/>
            <person name="Mangin B."/>
            <person name="Burke J.M."/>
            <person name="Salse J."/>
            <person name="Munos S."/>
            <person name="Vincourt P."/>
            <person name="Rieseberg L.H."/>
            <person name="Langlade N.B."/>
        </authorList>
    </citation>
    <scope>NUCLEOTIDE SEQUENCE</scope>
    <source>
        <tissue evidence="2">Leaves</tissue>
    </source>
</reference>
<dbReference type="Gramene" id="mRNA:HanXRQr2_Chr04g0141781">
    <property type="protein sequence ID" value="mRNA:HanXRQr2_Chr04g0141781"/>
    <property type="gene ID" value="HanXRQr2_Chr04g0141781"/>
</dbReference>
<gene>
    <name evidence="2" type="ORF">HanXRQr2_Chr04g0141781</name>
</gene>
<keyword evidence="1" id="KW-0472">Membrane</keyword>
<dbReference type="EMBL" id="MNCJ02000319">
    <property type="protein sequence ID" value="KAF5808117.1"/>
    <property type="molecule type" value="Genomic_DNA"/>
</dbReference>
<proteinExistence type="predicted"/>
<protein>
    <submittedName>
        <fullName evidence="2">Uncharacterized protein</fullName>
    </submittedName>
</protein>
<keyword evidence="3" id="KW-1185">Reference proteome</keyword>
<comment type="caution">
    <text evidence="2">The sequence shown here is derived from an EMBL/GenBank/DDBJ whole genome shotgun (WGS) entry which is preliminary data.</text>
</comment>
<dbReference type="AlphaFoldDB" id="A0A9K3NPC3"/>
<accession>A0A9K3NPC3</accession>
<name>A0A9K3NPC3_HELAN</name>
<feature type="transmembrane region" description="Helical" evidence="1">
    <location>
        <begin position="22"/>
        <end position="44"/>
    </location>
</feature>
<reference evidence="2" key="2">
    <citation type="submission" date="2020-06" db="EMBL/GenBank/DDBJ databases">
        <title>Helianthus annuus Genome sequencing and assembly Release 2.</title>
        <authorList>
            <person name="Gouzy J."/>
            <person name="Langlade N."/>
            <person name="Munos S."/>
        </authorList>
    </citation>
    <scope>NUCLEOTIDE SEQUENCE</scope>
    <source>
        <tissue evidence="2">Leaves</tissue>
    </source>
</reference>
<keyword evidence="1" id="KW-0812">Transmembrane</keyword>